<evidence type="ECO:0000313" key="11">
    <source>
        <dbReference type="EMBL" id="MDQ0438652.1"/>
    </source>
</evidence>
<dbReference type="PANTHER" id="PTHR32063">
    <property type="match status" value="1"/>
</dbReference>
<keyword evidence="7 9" id="KW-1133">Transmembrane helix</keyword>
<feature type="transmembrane region" description="Helical" evidence="9">
    <location>
        <begin position="535"/>
        <end position="554"/>
    </location>
</feature>
<evidence type="ECO:0000313" key="12">
    <source>
        <dbReference type="Proteomes" id="UP001241603"/>
    </source>
</evidence>
<keyword evidence="3 9" id="KW-0813">Transport</keyword>
<dbReference type="Gene3D" id="3.30.70.1320">
    <property type="entry name" value="Multidrug efflux transporter AcrB pore domain like"/>
    <property type="match status" value="1"/>
</dbReference>
<feature type="transmembrane region" description="Helical" evidence="9">
    <location>
        <begin position="999"/>
        <end position="1022"/>
    </location>
</feature>
<name>A0ABU0H8L6_9HYPH</name>
<keyword evidence="8 9" id="KW-0472">Membrane</keyword>
<evidence type="ECO:0000256" key="1">
    <source>
        <dbReference type="ARBA" id="ARBA00004429"/>
    </source>
</evidence>
<dbReference type="Gene3D" id="1.20.1640.10">
    <property type="entry name" value="Multidrug efflux transporter AcrB transmembrane domain"/>
    <property type="match status" value="2"/>
</dbReference>
<sequence>MMNRFFVDRPVFAAVISIIIALAGIVTMRVLPIAQYPELTPPQVVVTATYPGASADVLTQTVAAPLEEQINGVENMLYMNSISSSSGSLRLIVTFATGTDADQATINVNNRVQRAVAALPAEVQRLGVTVNKQSSSILAVVALTSNNPQYNSIYLANYALLNVIDEMKRTPGVGDATLFSRENYSMRVWLRPDKLAQYGLTTDDVSNAIAEQNQQYAAGRVGDPPTAGKLSFSYAVTTDGRLPDAEAFGNIILRSDSNAATLRLRDVARIDLGAQDYSLSASLDGKPTVPFAIYLQPGANALNTIAAVKERMDELATRMPEGVHYQIPYDTTLFVQESINEVIHTFIEALILVVLVVFVFLQNWRATLIPLIAVPVSILGTFAGMWALGFSINLLTLFGLVLAIGIVVDDAIVVLENVERIMTKEKLSPREATIKAMGEVTGPVIAIVLVLVSVFVPVAFTGGLAGEMYRQFAITIAVSVTLSGIVALTLTPALCALLLKPGHSEPWAPFRLFNRFFDRLTAGYAAGVRFFLKRAAMGVLIFAIIIGAMGYLFMKIPGALVPEEDQGIILAVGILPPAAALSRTEAVMSAVTDNGLKHPAVDHVLSISGFDLLAGTQSPSAGAAFVKLKEWSERTTPDLDARNMPGAIMGMNAGVEDGMVLAFNPPPIQGLSTTGGFELYVQDRSGSGTETLFNTTQALVAAASKRPELAGVRTTMATNIPQYKINVDREKAKALGVPLTSIFSTMQATFGSLYVNDFTLYGRNFQVKLQSEANFRQKPEDLRQVFVRSNSGSMIPLDALVTVDRTIGPDLLERFNNFPAAKVMGNPAPGYSSGQALAAMREVAAATLPANYTLAWTGSAYQEIATGGAGSQALIFGIIMVFLILAAQYERWSLPLAVILAVPFALFGALLAIWLRGLSNDVYFQIGLVTLIGLAAKNAILIVEFAVLKRQEGMSAFDAALEAAKLRFRPIVMTSLAFILGVLPLAISTGAGSASRHSIGTGVIGGMLAATFIATFFIPLFYKLIGGRDGKKAAAKPEAIEHKGAEANA</sequence>
<feature type="domain" description="SSD" evidence="10">
    <location>
        <begin position="402"/>
        <end position="497"/>
    </location>
</feature>
<keyword evidence="4" id="KW-1003">Cell membrane</keyword>
<feature type="transmembrane region" description="Helical" evidence="9">
    <location>
        <begin position="436"/>
        <end position="460"/>
    </location>
</feature>
<comment type="subcellular location">
    <subcellularLocation>
        <location evidence="1 9">Cell inner membrane</location>
        <topology evidence="1 9">Multi-pass membrane protein</topology>
    </subcellularLocation>
</comment>
<dbReference type="InterPro" id="IPR004764">
    <property type="entry name" value="MdtF-like"/>
</dbReference>
<organism evidence="11 12">
    <name type="scientific">Kaistia dalseonensis</name>
    <dbReference type="NCBI Taxonomy" id="410840"/>
    <lineage>
        <taxon>Bacteria</taxon>
        <taxon>Pseudomonadati</taxon>
        <taxon>Pseudomonadota</taxon>
        <taxon>Alphaproteobacteria</taxon>
        <taxon>Hyphomicrobiales</taxon>
        <taxon>Kaistiaceae</taxon>
        <taxon>Kaistia</taxon>
    </lineage>
</organism>
<gene>
    <name evidence="11" type="ORF">QO014_003047</name>
</gene>
<reference evidence="11 12" key="1">
    <citation type="submission" date="2023-07" db="EMBL/GenBank/DDBJ databases">
        <title>Genomic Encyclopedia of Type Strains, Phase IV (KMG-IV): sequencing the most valuable type-strain genomes for metagenomic binning, comparative biology and taxonomic classification.</title>
        <authorList>
            <person name="Goeker M."/>
        </authorList>
    </citation>
    <scope>NUCLEOTIDE SEQUENCE [LARGE SCALE GENOMIC DNA]</scope>
    <source>
        <strain evidence="11 12">B6-8</strain>
    </source>
</reference>
<dbReference type="Pfam" id="PF00873">
    <property type="entry name" value="ACR_tran"/>
    <property type="match status" value="1"/>
</dbReference>
<dbReference type="PROSITE" id="PS50156">
    <property type="entry name" value="SSD"/>
    <property type="match status" value="1"/>
</dbReference>
<dbReference type="PRINTS" id="PR00702">
    <property type="entry name" value="ACRIFLAVINRP"/>
</dbReference>
<evidence type="ECO:0000256" key="3">
    <source>
        <dbReference type="ARBA" id="ARBA00022448"/>
    </source>
</evidence>
<dbReference type="SUPFAM" id="SSF82866">
    <property type="entry name" value="Multidrug efflux transporter AcrB transmembrane domain"/>
    <property type="match status" value="2"/>
</dbReference>
<dbReference type="Gene3D" id="3.30.70.1430">
    <property type="entry name" value="Multidrug efflux transporter AcrB pore domain"/>
    <property type="match status" value="2"/>
</dbReference>
<evidence type="ECO:0000256" key="7">
    <source>
        <dbReference type="ARBA" id="ARBA00022989"/>
    </source>
</evidence>
<dbReference type="InterPro" id="IPR001036">
    <property type="entry name" value="Acrflvin-R"/>
</dbReference>
<feature type="transmembrane region" description="Helical" evidence="9">
    <location>
        <begin position="342"/>
        <end position="361"/>
    </location>
</feature>
<evidence type="ECO:0000256" key="9">
    <source>
        <dbReference type="RuleBase" id="RU364070"/>
    </source>
</evidence>
<evidence type="ECO:0000256" key="5">
    <source>
        <dbReference type="ARBA" id="ARBA00022519"/>
    </source>
</evidence>
<evidence type="ECO:0000256" key="8">
    <source>
        <dbReference type="ARBA" id="ARBA00023136"/>
    </source>
</evidence>
<dbReference type="Gene3D" id="3.30.70.1440">
    <property type="entry name" value="Multidrug efflux transporter AcrB pore domain"/>
    <property type="match status" value="1"/>
</dbReference>
<keyword evidence="12" id="KW-1185">Reference proteome</keyword>
<comment type="similarity">
    <text evidence="2 9">Belongs to the resistance-nodulation-cell division (RND) (TC 2.A.6) family.</text>
</comment>
<evidence type="ECO:0000259" key="10">
    <source>
        <dbReference type="PROSITE" id="PS50156"/>
    </source>
</evidence>
<evidence type="ECO:0000256" key="2">
    <source>
        <dbReference type="ARBA" id="ARBA00010942"/>
    </source>
</evidence>
<proteinExistence type="inferred from homology"/>
<dbReference type="Proteomes" id="UP001241603">
    <property type="component" value="Unassembled WGS sequence"/>
</dbReference>
<feature type="transmembrane region" description="Helical" evidence="9">
    <location>
        <begin position="869"/>
        <end position="887"/>
    </location>
</feature>
<keyword evidence="5 9" id="KW-0997">Cell inner membrane</keyword>
<feature type="transmembrane region" description="Helical" evidence="9">
    <location>
        <begin position="922"/>
        <end position="947"/>
    </location>
</feature>
<dbReference type="Gene3D" id="3.30.2090.10">
    <property type="entry name" value="Multidrug efflux transporter AcrB TolC docking domain, DN and DC subdomains"/>
    <property type="match status" value="2"/>
</dbReference>
<feature type="transmembrane region" description="Helical" evidence="9">
    <location>
        <begin position="368"/>
        <end position="388"/>
    </location>
</feature>
<feature type="transmembrane region" description="Helical" evidence="9">
    <location>
        <begin position="12"/>
        <end position="31"/>
    </location>
</feature>
<evidence type="ECO:0000256" key="6">
    <source>
        <dbReference type="ARBA" id="ARBA00022692"/>
    </source>
</evidence>
<dbReference type="PANTHER" id="PTHR32063:SF13">
    <property type="entry name" value="MULTIDRUG EFFLUX PUMP SUBUNIT ACRB-RELATED"/>
    <property type="match status" value="1"/>
</dbReference>
<dbReference type="NCBIfam" id="TIGR00915">
    <property type="entry name" value="2A0602"/>
    <property type="match status" value="1"/>
</dbReference>
<protein>
    <recommendedName>
        <fullName evidence="9">Efflux pump membrane transporter</fullName>
    </recommendedName>
</protein>
<comment type="caution">
    <text evidence="11">The sequence shown here is derived from an EMBL/GenBank/DDBJ whole genome shotgun (WGS) entry which is preliminary data.</text>
</comment>
<dbReference type="NCBIfam" id="NF000282">
    <property type="entry name" value="RND_permease_1"/>
    <property type="match status" value="1"/>
</dbReference>
<dbReference type="InterPro" id="IPR000731">
    <property type="entry name" value="SSD"/>
</dbReference>
<feature type="transmembrane region" description="Helical" evidence="9">
    <location>
        <begin position="968"/>
        <end position="987"/>
    </location>
</feature>
<feature type="transmembrane region" description="Helical" evidence="9">
    <location>
        <begin position="894"/>
        <end position="916"/>
    </location>
</feature>
<evidence type="ECO:0000256" key="4">
    <source>
        <dbReference type="ARBA" id="ARBA00022475"/>
    </source>
</evidence>
<feature type="transmembrane region" description="Helical" evidence="9">
    <location>
        <begin position="472"/>
        <end position="499"/>
    </location>
</feature>
<feature type="transmembrane region" description="Helical" evidence="9">
    <location>
        <begin position="394"/>
        <end position="415"/>
    </location>
</feature>
<keyword evidence="6 9" id="KW-0812">Transmembrane</keyword>
<accession>A0ABU0H8L6</accession>
<dbReference type="InterPro" id="IPR027463">
    <property type="entry name" value="AcrB_DN_DC_subdom"/>
</dbReference>
<dbReference type="EMBL" id="JAUSVO010000004">
    <property type="protein sequence ID" value="MDQ0438652.1"/>
    <property type="molecule type" value="Genomic_DNA"/>
</dbReference>
<dbReference type="SUPFAM" id="SSF82714">
    <property type="entry name" value="Multidrug efflux transporter AcrB TolC docking domain, DN and DC subdomains"/>
    <property type="match status" value="2"/>
</dbReference>
<dbReference type="SUPFAM" id="SSF82693">
    <property type="entry name" value="Multidrug efflux transporter AcrB pore domain, PN1, PN2, PC1 and PC2 subdomains"/>
    <property type="match status" value="3"/>
</dbReference>